<evidence type="ECO:0008006" key="2">
    <source>
        <dbReference type="Google" id="ProtNLM"/>
    </source>
</evidence>
<gene>
    <name evidence="1" type="ORF">AMON00008_LOCUS63590</name>
</gene>
<accession>A0A7S4T6A2</accession>
<dbReference type="EMBL" id="HBNR01088726">
    <property type="protein sequence ID" value="CAE4667119.1"/>
    <property type="molecule type" value="Transcribed_RNA"/>
</dbReference>
<evidence type="ECO:0000313" key="1">
    <source>
        <dbReference type="EMBL" id="CAE4667119.1"/>
    </source>
</evidence>
<name>A0A7S4T6A2_9DINO</name>
<dbReference type="AlphaFoldDB" id="A0A7S4T6A2"/>
<sequence>MVGRIYPDDFAAFGYGVYPAGSTPPPPRVVDQLRASSVEPEERVRGVMHTFFQPLQRRPAGQLQLLQVWEEAWKAAGWETRVLSLADARRHAEFEAFSARVWQVPLESNPQYDYLCYVRYMAMEAAGGGWMSDMDVLPVSIPRGLGLPHAGRFTVYERFVPSLISASAAEWRRMRELMVDVGVAKRKTRTKQFSDMHALNELHQRAEVPYVPMWLVASGSGFAREMNSSGVVCAAYADGWQQIRS</sequence>
<organism evidence="1">
    <name type="scientific">Alexandrium monilatum</name>
    <dbReference type="NCBI Taxonomy" id="311494"/>
    <lineage>
        <taxon>Eukaryota</taxon>
        <taxon>Sar</taxon>
        <taxon>Alveolata</taxon>
        <taxon>Dinophyceae</taxon>
        <taxon>Gonyaulacales</taxon>
        <taxon>Pyrocystaceae</taxon>
        <taxon>Alexandrium</taxon>
    </lineage>
</organism>
<proteinExistence type="predicted"/>
<protein>
    <recommendedName>
        <fullName evidence="2">Alpha 1,4-glycosyltransferase domain-containing protein</fullName>
    </recommendedName>
</protein>
<reference evidence="1" key="1">
    <citation type="submission" date="2021-01" db="EMBL/GenBank/DDBJ databases">
        <authorList>
            <person name="Corre E."/>
            <person name="Pelletier E."/>
            <person name="Niang G."/>
            <person name="Scheremetjew M."/>
            <person name="Finn R."/>
            <person name="Kale V."/>
            <person name="Holt S."/>
            <person name="Cochrane G."/>
            <person name="Meng A."/>
            <person name="Brown T."/>
            <person name="Cohen L."/>
        </authorList>
    </citation>
    <scope>NUCLEOTIDE SEQUENCE</scope>
    <source>
        <strain evidence="1">CCMP3105</strain>
    </source>
</reference>